<dbReference type="SUPFAM" id="SSF158446">
    <property type="entry name" value="IVS-encoded protein-like"/>
    <property type="match status" value="1"/>
</dbReference>
<proteinExistence type="predicted"/>
<dbReference type="AlphaFoldDB" id="A0A533QMK0"/>
<evidence type="ECO:0008006" key="3">
    <source>
        <dbReference type="Google" id="ProtNLM"/>
    </source>
</evidence>
<dbReference type="Gene3D" id="1.20.1440.60">
    <property type="entry name" value="23S rRNA-intervening sequence"/>
    <property type="match status" value="1"/>
</dbReference>
<dbReference type="Pfam" id="PF05635">
    <property type="entry name" value="23S_rRNA_IVP"/>
    <property type="match status" value="1"/>
</dbReference>
<dbReference type="NCBIfam" id="TIGR02436">
    <property type="entry name" value="four helix bundle protein"/>
    <property type="match status" value="1"/>
</dbReference>
<dbReference type="InterPro" id="IPR012657">
    <property type="entry name" value="23S_rRNA-intervening_sequence"/>
</dbReference>
<comment type="caution">
    <text evidence="1">The sequence shown here is derived from an EMBL/GenBank/DDBJ whole genome shotgun (WGS) entry which is preliminary data.</text>
</comment>
<dbReference type="EMBL" id="SULG01000035">
    <property type="protein sequence ID" value="TLD41810.1"/>
    <property type="molecule type" value="Genomic_DNA"/>
</dbReference>
<sequence length="52" mass="5958">MTIAKGSLGEVETYLLFSRDLGYINVEKYNMIDNKRQEVARLLKGLIKSLQP</sequence>
<dbReference type="InterPro" id="IPR036583">
    <property type="entry name" value="23S_rRNA_IVS_sf"/>
</dbReference>
<gene>
    <name evidence="1" type="ORF">JETT_1900</name>
</gene>
<reference evidence="1 2" key="1">
    <citation type="submission" date="2019-04" db="EMBL/GenBank/DDBJ databases">
        <title>Genome of a novel bacterium Candidatus Jettenia ecosi reconstructed from metagenome of an anammox bioreactor.</title>
        <authorList>
            <person name="Mardanov A.V."/>
            <person name="Beletsky A.V."/>
            <person name="Ravin N.V."/>
            <person name="Botchkova E.A."/>
            <person name="Litti Y.V."/>
            <person name="Nozhevnikova A.N."/>
        </authorList>
    </citation>
    <scope>NUCLEOTIDE SEQUENCE [LARGE SCALE GENOMIC DNA]</scope>
    <source>
        <strain evidence="1">J2</strain>
    </source>
</reference>
<name>A0A533QMK0_9BACT</name>
<dbReference type="Proteomes" id="UP000319783">
    <property type="component" value="Unassembled WGS sequence"/>
</dbReference>
<evidence type="ECO:0000313" key="1">
    <source>
        <dbReference type="EMBL" id="TLD41810.1"/>
    </source>
</evidence>
<evidence type="ECO:0000313" key="2">
    <source>
        <dbReference type="Proteomes" id="UP000319783"/>
    </source>
</evidence>
<organism evidence="1 2">
    <name type="scientific">Candidatus Jettenia ecosi</name>
    <dbReference type="NCBI Taxonomy" id="2494326"/>
    <lineage>
        <taxon>Bacteria</taxon>
        <taxon>Pseudomonadati</taxon>
        <taxon>Planctomycetota</taxon>
        <taxon>Candidatus Brocadiia</taxon>
        <taxon>Candidatus Brocadiales</taxon>
        <taxon>Candidatus Brocadiaceae</taxon>
        <taxon>Candidatus Jettenia</taxon>
    </lineage>
</organism>
<accession>A0A533QMK0</accession>
<protein>
    <recommendedName>
        <fullName evidence="3">Four helix bundle protein</fullName>
    </recommendedName>
</protein>